<reference evidence="2 3" key="1">
    <citation type="journal article" date="2023" name="Mol. Biol. Evol.">
        <title>Genomics of Secondarily Temperate Adaptation in the Only Non-Antarctic Icefish.</title>
        <authorList>
            <person name="Rivera-Colon A.G."/>
            <person name="Rayamajhi N."/>
            <person name="Minhas B.F."/>
            <person name="Madrigal G."/>
            <person name="Bilyk K.T."/>
            <person name="Yoon V."/>
            <person name="Hune M."/>
            <person name="Gregory S."/>
            <person name="Cheng C.H.C."/>
            <person name="Catchen J.M."/>
        </authorList>
    </citation>
    <scope>NUCLEOTIDE SEQUENCE [LARGE SCALE GENOMIC DNA]</scope>
    <source>
        <tissue evidence="2">White muscle</tissue>
    </source>
</reference>
<dbReference type="AlphaFoldDB" id="A0AAN8DN13"/>
<sequence length="69" mass="7778">MERREVCFMLLCDQCPLPYPLPLWPHVCDCQTLPPSRPAATLIELRNNEANSHADSTAPNGIPKDTLYL</sequence>
<evidence type="ECO:0000313" key="2">
    <source>
        <dbReference type="EMBL" id="KAK5923913.1"/>
    </source>
</evidence>
<dbReference type="EMBL" id="JAURVH010001521">
    <property type="protein sequence ID" value="KAK5923913.1"/>
    <property type="molecule type" value="Genomic_DNA"/>
</dbReference>
<accession>A0AAN8DN13</accession>
<protein>
    <submittedName>
        <fullName evidence="2">Uncharacterized protein</fullName>
    </submittedName>
</protein>
<organism evidence="2 3">
    <name type="scientific">Champsocephalus gunnari</name>
    <name type="common">Mackerel icefish</name>
    <dbReference type="NCBI Taxonomy" id="52237"/>
    <lineage>
        <taxon>Eukaryota</taxon>
        <taxon>Metazoa</taxon>
        <taxon>Chordata</taxon>
        <taxon>Craniata</taxon>
        <taxon>Vertebrata</taxon>
        <taxon>Euteleostomi</taxon>
        <taxon>Actinopterygii</taxon>
        <taxon>Neopterygii</taxon>
        <taxon>Teleostei</taxon>
        <taxon>Neoteleostei</taxon>
        <taxon>Acanthomorphata</taxon>
        <taxon>Eupercaria</taxon>
        <taxon>Perciformes</taxon>
        <taxon>Notothenioidei</taxon>
        <taxon>Channichthyidae</taxon>
        <taxon>Champsocephalus</taxon>
    </lineage>
</organism>
<feature type="compositionally biased region" description="Polar residues" evidence="1">
    <location>
        <begin position="48"/>
        <end position="59"/>
    </location>
</feature>
<gene>
    <name evidence="2" type="ORF">CgunFtcFv8_000839</name>
</gene>
<evidence type="ECO:0000313" key="3">
    <source>
        <dbReference type="Proteomes" id="UP001331515"/>
    </source>
</evidence>
<dbReference type="Proteomes" id="UP001331515">
    <property type="component" value="Unassembled WGS sequence"/>
</dbReference>
<name>A0AAN8DN13_CHAGU</name>
<comment type="caution">
    <text evidence="2">The sequence shown here is derived from an EMBL/GenBank/DDBJ whole genome shotgun (WGS) entry which is preliminary data.</text>
</comment>
<evidence type="ECO:0000256" key="1">
    <source>
        <dbReference type="SAM" id="MobiDB-lite"/>
    </source>
</evidence>
<keyword evidence="3" id="KW-1185">Reference proteome</keyword>
<proteinExistence type="predicted"/>
<feature type="region of interest" description="Disordered" evidence="1">
    <location>
        <begin position="47"/>
        <end position="69"/>
    </location>
</feature>